<sequence>MAIQNAFPSREHDSRHAPPGSSAASRPPPPTDAAPSAPWRASERHPAAERHPAGRRPLRLPPPSAEPGERPSHPQNTPGVRLPFIPRNVGPGECRTRWNAAPGERRALGNAAAHGLPCTMDCRARWIAVHDGLPCAMGCRAQRNSVPAECGAPEPRARGMRCPQNVVPAEPRARRMRCPRSLVPAECHALRNVMRRRTPLRRTTAPGRTVPCGMPRAAKRTTLGRPRLARCPALGDAVRRERPRPCVGLRNALPAGWGSAVRLGCGGSGGSLSRFGWWCARGSGVRAGGGDGEHKGELRVELPWSVRVRRTRRPCGPPRPARPS</sequence>
<reference evidence="2 3" key="1">
    <citation type="submission" date="2016-10" db="EMBL/GenBank/DDBJ databases">
        <authorList>
            <person name="de Groot N.N."/>
        </authorList>
    </citation>
    <scope>NUCLEOTIDE SEQUENCE [LARGE SCALE GENOMIC DNA]</scope>
    <source>
        <strain evidence="2 3">DSM 43357</strain>
    </source>
</reference>
<dbReference type="EMBL" id="FOBF01000004">
    <property type="protein sequence ID" value="SEL23149.1"/>
    <property type="molecule type" value="Genomic_DNA"/>
</dbReference>
<proteinExistence type="predicted"/>
<feature type="compositionally biased region" description="Basic and acidic residues" evidence="1">
    <location>
        <begin position="41"/>
        <end position="52"/>
    </location>
</feature>
<evidence type="ECO:0000313" key="2">
    <source>
        <dbReference type="EMBL" id="SEL23149.1"/>
    </source>
</evidence>
<feature type="region of interest" description="Disordered" evidence="1">
    <location>
        <begin position="1"/>
        <end position="88"/>
    </location>
</feature>
<organism evidence="2 3">
    <name type="scientific">Nonomuraea pusilla</name>
    <dbReference type="NCBI Taxonomy" id="46177"/>
    <lineage>
        <taxon>Bacteria</taxon>
        <taxon>Bacillati</taxon>
        <taxon>Actinomycetota</taxon>
        <taxon>Actinomycetes</taxon>
        <taxon>Streptosporangiales</taxon>
        <taxon>Streptosporangiaceae</taxon>
        <taxon>Nonomuraea</taxon>
    </lineage>
</organism>
<keyword evidence="3" id="KW-1185">Reference proteome</keyword>
<gene>
    <name evidence="2" type="ORF">SAMN05660976_02056</name>
</gene>
<protein>
    <submittedName>
        <fullName evidence="2">Uncharacterized protein</fullName>
    </submittedName>
</protein>
<accession>A0A1H7NIK2</accession>
<evidence type="ECO:0000256" key="1">
    <source>
        <dbReference type="SAM" id="MobiDB-lite"/>
    </source>
</evidence>
<dbReference type="AlphaFoldDB" id="A0A1H7NIK2"/>
<dbReference type="Proteomes" id="UP000198953">
    <property type="component" value="Unassembled WGS sequence"/>
</dbReference>
<evidence type="ECO:0000313" key="3">
    <source>
        <dbReference type="Proteomes" id="UP000198953"/>
    </source>
</evidence>
<name>A0A1H7NIK2_9ACTN</name>